<proteinExistence type="predicted"/>
<protein>
    <submittedName>
        <fullName evidence="3">MFP transporter</fullName>
    </submittedName>
</protein>
<evidence type="ECO:0000313" key="4">
    <source>
        <dbReference type="Proteomes" id="UP001157439"/>
    </source>
</evidence>
<keyword evidence="2" id="KW-1133">Transmembrane helix</keyword>
<evidence type="ECO:0000256" key="1">
    <source>
        <dbReference type="SAM" id="Coils"/>
    </source>
</evidence>
<dbReference type="PANTHER" id="PTHR30386">
    <property type="entry name" value="MEMBRANE FUSION SUBUNIT OF EMRAB-TOLC MULTIDRUG EFFLUX PUMP"/>
    <property type="match status" value="1"/>
</dbReference>
<keyword evidence="4" id="KW-1185">Reference proteome</keyword>
<dbReference type="Gene3D" id="1.10.287.470">
    <property type="entry name" value="Helix hairpin bin"/>
    <property type="match status" value="1"/>
</dbReference>
<dbReference type="SUPFAM" id="SSF111369">
    <property type="entry name" value="HlyD-like secretion proteins"/>
    <property type="match status" value="1"/>
</dbReference>
<feature type="transmembrane region" description="Helical" evidence="2">
    <location>
        <begin position="29"/>
        <end position="49"/>
    </location>
</feature>
<dbReference type="Gene3D" id="2.40.30.170">
    <property type="match status" value="1"/>
</dbReference>
<organism evidence="3 4">
    <name type="scientific">Paraferrimonas haliotis</name>
    <dbReference type="NCBI Taxonomy" id="2013866"/>
    <lineage>
        <taxon>Bacteria</taxon>
        <taxon>Pseudomonadati</taxon>
        <taxon>Pseudomonadota</taxon>
        <taxon>Gammaproteobacteria</taxon>
        <taxon>Alteromonadales</taxon>
        <taxon>Ferrimonadaceae</taxon>
        <taxon>Paraferrimonas</taxon>
    </lineage>
</organism>
<name>A0AA37TJH1_9GAMM</name>
<dbReference type="RefSeq" id="WP_095500069.1">
    <property type="nucleotide sequence ID" value="NZ_BSPO01000001.1"/>
</dbReference>
<dbReference type="Proteomes" id="UP001157439">
    <property type="component" value="Unassembled WGS sequence"/>
</dbReference>
<gene>
    <name evidence="3" type="primary">yiaV</name>
    <name evidence="3" type="ORF">GCM10007894_03710</name>
</gene>
<dbReference type="PANTHER" id="PTHR30386:SF18">
    <property type="entry name" value="INNER MEMBRANE PROTEIN YIAV-RELATED"/>
    <property type="match status" value="1"/>
</dbReference>
<dbReference type="EMBL" id="BSPO01000001">
    <property type="protein sequence ID" value="GLS82394.1"/>
    <property type="molecule type" value="Genomic_DNA"/>
</dbReference>
<keyword evidence="2" id="KW-0472">Membrane</keyword>
<dbReference type="AlphaFoldDB" id="A0AA37TJH1"/>
<dbReference type="InterPro" id="IPR050739">
    <property type="entry name" value="MFP"/>
</dbReference>
<keyword evidence="1" id="KW-0175">Coiled coil</keyword>
<evidence type="ECO:0000313" key="3">
    <source>
        <dbReference type="EMBL" id="GLS82394.1"/>
    </source>
</evidence>
<comment type="caution">
    <text evidence="3">The sequence shown here is derived from an EMBL/GenBank/DDBJ whole genome shotgun (WGS) entry which is preliminary data.</text>
</comment>
<reference evidence="3 4" key="1">
    <citation type="journal article" date="2014" name="Int. J. Syst. Evol. Microbiol.">
        <title>Complete genome sequence of Corynebacterium casei LMG S-19264T (=DSM 44701T), isolated from a smear-ripened cheese.</title>
        <authorList>
            <consortium name="US DOE Joint Genome Institute (JGI-PGF)"/>
            <person name="Walter F."/>
            <person name="Albersmeier A."/>
            <person name="Kalinowski J."/>
            <person name="Ruckert C."/>
        </authorList>
    </citation>
    <scope>NUCLEOTIDE SEQUENCE [LARGE SCALE GENOMIC DNA]</scope>
    <source>
        <strain evidence="3 4">NBRC 112785</strain>
    </source>
</reference>
<feature type="coiled-coil region" evidence="1">
    <location>
        <begin position="101"/>
        <end position="151"/>
    </location>
</feature>
<accession>A0AA37TJH1</accession>
<keyword evidence="2" id="KW-0812">Transmembrane</keyword>
<dbReference type="Gene3D" id="2.40.50.100">
    <property type="match status" value="1"/>
</dbReference>
<evidence type="ECO:0000256" key="2">
    <source>
        <dbReference type="SAM" id="Phobius"/>
    </source>
</evidence>
<sequence>MDLLLILTYTGICVAIFKAFNIPLNKWTVPTAILGGIILIGSLLLLMNYNHPYTKFGREFFVSTPIMPAVRGVVVDVPVKPNTPLRKGDVLFKLDQTPFIAALAQKEAALADAELQLLQLEASYESAKATVAKATAEKNRTQDAYERYEKGHRKGGANSPFTDLELDNRRQVYLAANASLASAVAQQERARVAFEGTINGENPIVARAKADLAKAQYDLDQTIVRAPSNGFVTQMLLRPGMVVVPMPLRPAMVFVQTDERVFAGAFWQNSLLRIKEGSEAEVIFPALPGRVFKARVTQVIPAMSEAELQASGSLAGTQRFIQHSRPIVLFELDEEHMNEKLGLPLGLEGEVAIYSDHFTHVSIIRKVLLRMGSWLNYLFA</sequence>